<feature type="compositionally biased region" description="Pro residues" evidence="1">
    <location>
        <begin position="409"/>
        <end position="420"/>
    </location>
</feature>
<sequence>MVGGLTLLGGCSPAVEYEGANPGDAAAATNDATEAPAFDPGESASEGTAPVETPPDTSGLAEEVNAPTPEESSSAGLVPRDPPPLPWQSETPAGPASAKAQQLFSDVEADADEPAETSEAAPLVGDRYAAAPDTTPAEEDDGFDASLDFMERELGVAPEASPGEETASLPPEPEPEPEFAFEPPSEPPSSEADTVTSDQVDAKSPPSYGNPPPFDDPPAPAAKELEDNLSGLEIGPLSRPGVRDAKAPQPEPVVESSAAPVDREPSQAVPPPIVAEAGPNEEPLPVERLLWEPIPTPETNGLAEGELPPEETFTLPDLDEVPTTDAAREELPPAIVSAPVARDTAEPAPGFDPFDDPKSDAASAETSRYSAPPLADSPATGSVVAEPSATEPSATEPSATEPSVTEPPVTEPPVTEPPVAEPAVTAPATAARMSSREPLPALPVLPYNTRHLSWLLGAKLGLAQLAGAEGATDDEVRLWSEESNRLLKQLKLSAVAPPAVGSSATTRLQQLLSSAEKLGDQIAAVHGPDHAALFEIALKTNALLALFDERPALAGPVARATTAAAERAVIPGRLWRDAARRIEYAQSRQEAFDAVTQLHAEVEAYLR</sequence>
<protein>
    <submittedName>
        <fullName evidence="2">Uncharacterized protein</fullName>
    </submittedName>
</protein>
<evidence type="ECO:0000313" key="3">
    <source>
        <dbReference type="Proteomes" id="UP000318995"/>
    </source>
</evidence>
<evidence type="ECO:0000256" key="1">
    <source>
        <dbReference type="SAM" id="MobiDB-lite"/>
    </source>
</evidence>
<feature type="compositionally biased region" description="Low complexity" evidence="1">
    <location>
        <begin position="18"/>
        <end position="37"/>
    </location>
</feature>
<feature type="compositionally biased region" description="Low complexity" evidence="1">
    <location>
        <begin position="399"/>
        <end position="408"/>
    </location>
</feature>
<feature type="compositionally biased region" description="Low complexity" evidence="1">
    <location>
        <begin position="421"/>
        <end position="431"/>
    </location>
</feature>
<dbReference type="Proteomes" id="UP000318995">
    <property type="component" value="Unassembled WGS sequence"/>
</dbReference>
<name>A0A5C5W978_9BACT</name>
<feature type="region of interest" description="Disordered" evidence="1">
    <location>
        <begin position="1"/>
        <end position="281"/>
    </location>
</feature>
<feature type="compositionally biased region" description="Pro residues" evidence="1">
    <location>
        <begin position="208"/>
        <end position="220"/>
    </location>
</feature>
<feature type="compositionally biased region" description="Acidic residues" evidence="1">
    <location>
        <begin position="107"/>
        <end position="116"/>
    </location>
</feature>
<accession>A0A5C5W978</accession>
<dbReference type="AlphaFoldDB" id="A0A5C5W978"/>
<feature type="compositionally biased region" description="Low complexity" evidence="1">
    <location>
        <begin position="180"/>
        <end position="192"/>
    </location>
</feature>
<gene>
    <name evidence="2" type="ORF">Pla111_10520</name>
</gene>
<organism evidence="2 3">
    <name type="scientific">Botrimarina hoheduenensis</name>
    <dbReference type="NCBI Taxonomy" id="2528000"/>
    <lineage>
        <taxon>Bacteria</taxon>
        <taxon>Pseudomonadati</taxon>
        <taxon>Planctomycetota</taxon>
        <taxon>Planctomycetia</taxon>
        <taxon>Pirellulales</taxon>
        <taxon>Lacipirellulaceae</taxon>
        <taxon>Botrimarina</taxon>
    </lineage>
</organism>
<evidence type="ECO:0000313" key="2">
    <source>
        <dbReference type="EMBL" id="TWT47438.1"/>
    </source>
</evidence>
<keyword evidence="3" id="KW-1185">Reference proteome</keyword>
<feature type="region of interest" description="Disordered" evidence="1">
    <location>
        <begin position="295"/>
        <end position="434"/>
    </location>
</feature>
<dbReference type="EMBL" id="SJPH01000002">
    <property type="protein sequence ID" value="TWT47438.1"/>
    <property type="molecule type" value="Genomic_DNA"/>
</dbReference>
<reference evidence="2 3" key="1">
    <citation type="submission" date="2019-02" db="EMBL/GenBank/DDBJ databases">
        <title>Deep-cultivation of Planctomycetes and their phenomic and genomic characterization uncovers novel biology.</title>
        <authorList>
            <person name="Wiegand S."/>
            <person name="Jogler M."/>
            <person name="Boedeker C."/>
            <person name="Pinto D."/>
            <person name="Vollmers J."/>
            <person name="Rivas-Marin E."/>
            <person name="Kohn T."/>
            <person name="Peeters S.H."/>
            <person name="Heuer A."/>
            <person name="Rast P."/>
            <person name="Oberbeckmann S."/>
            <person name="Bunk B."/>
            <person name="Jeske O."/>
            <person name="Meyerdierks A."/>
            <person name="Storesund J.E."/>
            <person name="Kallscheuer N."/>
            <person name="Luecker S."/>
            <person name="Lage O.M."/>
            <person name="Pohl T."/>
            <person name="Merkel B.J."/>
            <person name="Hornburger P."/>
            <person name="Mueller R.-W."/>
            <person name="Bruemmer F."/>
            <person name="Labrenz M."/>
            <person name="Spormann A.M."/>
            <person name="Op Den Camp H."/>
            <person name="Overmann J."/>
            <person name="Amann R."/>
            <person name="Jetten M.S.M."/>
            <person name="Mascher T."/>
            <person name="Medema M.H."/>
            <person name="Devos D.P."/>
            <person name="Kaster A.-K."/>
            <person name="Ovreas L."/>
            <person name="Rohde M."/>
            <person name="Galperin M.Y."/>
            <person name="Jogler C."/>
        </authorList>
    </citation>
    <scope>NUCLEOTIDE SEQUENCE [LARGE SCALE GENOMIC DNA]</scope>
    <source>
        <strain evidence="2 3">Pla111</strain>
    </source>
</reference>
<proteinExistence type="predicted"/>
<comment type="caution">
    <text evidence="2">The sequence shown here is derived from an EMBL/GenBank/DDBJ whole genome shotgun (WGS) entry which is preliminary data.</text>
</comment>